<feature type="transmembrane region" description="Helical" evidence="1">
    <location>
        <begin position="79"/>
        <end position="99"/>
    </location>
</feature>
<dbReference type="PANTHER" id="PTHR40448:SF1">
    <property type="entry name" value="TWO-COMPONENT SENSOR HISTIDINE KINASE"/>
    <property type="match status" value="1"/>
</dbReference>
<dbReference type="Pfam" id="PF14501">
    <property type="entry name" value="HATPase_c_5"/>
    <property type="match status" value="1"/>
</dbReference>
<feature type="domain" description="Sensor histidine kinase NatK-like C-terminal" evidence="2">
    <location>
        <begin position="219"/>
        <end position="317"/>
    </location>
</feature>
<dbReference type="Gene3D" id="3.30.565.10">
    <property type="entry name" value="Histidine kinase-like ATPase, C-terminal domain"/>
    <property type="match status" value="1"/>
</dbReference>
<dbReference type="GO" id="GO:0042802">
    <property type="term" value="F:identical protein binding"/>
    <property type="evidence" value="ECO:0007669"/>
    <property type="project" value="TreeGrafter"/>
</dbReference>
<comment type="caution">
    <text evidence="3">The sequence shown here is derived from an EMBL/GenBank/DDBJ whole genome shotgun (WGS) entry which is preliminary data.</text>
</comment>
<dbReference type="InterPro" id="IPR036890">
    <property type="entry name" value="HATPase_C_sf"/>
</dbReference>
<feature type="transmembrane region" description="Helical" evidence="1">
    <location>
        <begin position="24"/>
        <end position="42"/>
    </location>
</feature>
<organism evidence="3 4">
    <name type="scientific">Ruminococcus bicirculans</name>
    <name type="common">ex Wegman et al. 2014</name>
    <dbReference type="NCBI Taxonomy" id="1160721"/>
    <lineage>
        <taxon>Bacteria</taxon>
        <taxon>Bacillati</taxon>
        <taxon>Bacillota</taxon>
        <taxon>Clostridia</taxon>
        <taxon>Eubacteriales</taxon>
        <taxon>Oscillospiraceae</taxon>
        <taxon>Ruminococcus</taxon>
    </lineage>
</organism>
<proteinExistence type="predicted"/>
<protein>
    <submittedName>
        <fullName evidence="3">GHKL domain-containing protein</fullName>
    </submittedName>
</protein>
<dbReference type="InterPro" id="IPR032834">
    <property type="entry name" value="NatK-like_C"/>
</dbReference>
<dbReference type="SUPFAM" id="SSF55874">
    <property type="entry name" value="ATPase domain of HSP90 chaperone/DNA topoisomerase II/histidine kinase"/>
    <property type="match status" value="1"/>
</dbReference>
<evidence type="ECO:0000313" key="4">
    <source>
        <dbReference type="Proteomes" id="UP001211421"/>
    </source>
</evidence>
<keyword evidence="1" id="KW-0472">Membrane</keyword>
<gene>
    <name evidence="3" type="ORF">PNV70_13320</name>
</gene>
<dbReference type="AlphaFoldDB" id="A0AAW6E7P0"/>
<name>A0AAW6E7P0_9FIRM</name>
<accession>A0AAW6E7P0</accession>
<feature type="transmembrane region" description="Helical" evidence="1">
    <location>
        <begin position="54"/>
        <end position="73"/>
    </location>
</feature>
<reference evidence="3" key="1">
    <citation type="submission" date="2023-01" db="EMBL/GenBank/DDBJ databases">
        <title>Human gut microbiome strain richness.</title>
        <authorList>
            <person name="Chen-Liaw A."/>
        </authorList>
    </citation>
    <scope>NUCLEOTIDE SEQUENCE</scope>
    <source>
        <strain evidence="3">D59st1_B8_D59t2_181005</strain>
    </source>
</reference>
<evidence type="ECO:0000256" key="1">
    <source>
        <dbReference type="SAM" id="Phobius"/>
    </source>
</evidence>
<evidence type="ECO:0000259" key="2">
    <source>
        <dbReference type="Pfam" id="PF14501"/>
    </source>
</evidence>
<keyword evidence="1" id="KW-0812">Transmembrane</keyword>
<dbReference type="RefSeq" id="WP_207741422.1">
    <property type="nucleotide sequence ID" value="NZ_JADMNX010000012.1"/>
</dbReference>
<dbReference type="Proteomes" id="UP001211421">
    <property type="component" value="Unassembled WGS sequence"/>
</dbReference>
<sequence>MLDTLVVAIQSVLNIHSIFFEQGFVSNIVMVAFVNIVSHSFFKKNQLNVSLPVMYYITVIIIPFVSIIIGYLTAVKLNIVSLICSVIILLINVDMFYLYDNLINLFSEKYENNIIEQQNKAYLNQLHLMQESQMKIRFLKHDMKNHIINMQSLLSAEKYDQLKDYLAETNDYIYSNNVIIDSGNETIDSVLNYKLAPLENNSVEKSYHVVLPEQILISSFDLNIVICNLIDNALEALSLLGENDEKKITIDIVYKQGYIKILVGNSFDGIIHKDKRTRKNDEINHGIGLKSVQNIAEKYGGILKTDVADNWFETSVIMYEK</sequence>
<dbReference type="EMBL" id="JAQMLS010000012">
    <property type="protein sequence ID" value="MDB8743044.1"/>
    <property type="molecule type" value="Genomic_DNA"/>
</dbReference>
<dbReference type="PANTHER" id="PTHR40448">
    <property type="entry name" value="TWO-COMPONENT SENSOR HISTIDINE KINASE"/>
    <property type="match status" value="1"/>
</dbReference>
<keyword evidence="1" id="KW-1133">Transmembrane helix</keyword>
<evidence type="ECO:0000313" key="3">
    <source>
        <dbReference type="EMBL" id="MDB8743044.1"/>
    </source>
</evidence>